<feature type="compositionally biased region" description="Polar residues" evidence="1">
    <location>
        <begin position="284"/>
        <end position="294"/>
    </location>
</feature>
<evidence type="ECO:0000256" key="1">
    <source>
        <dbReference type="SAM" id="MobiDB-lite"/>
    </source>
</evidence>
<feature type="region of interest" description="Disordered" evidence="1">
    <location>
        <begin position="264"/>
        <end position="310"/>
    </location>
</feature>
<evidence type="ECO:0000313" key="5">
    <source>
        <dbReference type="Proteomes" id="UP000515152"/>
    </source>
</evidence>
<dbReference type="AlphaFoldDB" id="A0A6P8H1B3"/>
<keyword evidence="2" id="KW-1133">Transmembrane helix</keyword>
<dbReference type="SMART" id="SM00409">
    <property type="entry name" value="IG"/>
    <property type="match status" value="2"/>
</dbReference>
<keyword evidence="3" id="KW-0732">Signal</keyword>
<dbReference type="OrthoDB" id="8777224at2759"/>
<dbReference type="SMART" id="SM00408">
    <property type="entry name" value="IGc2"/>
    <property type="match status" value="2"/>
</dbReference>
<organism evidence="5 6">
    <name type="scientific">Clupea harengus</name>
    <name type="common">Atlantic herring</name>
    <dbReference type="NCBI Taxonomy" id="7950"/>
    <lineage>
        <taxon>Eukaryota</taxon>
        <taxon>Metazoa</taxon>
        <taxon>Chordata</taxon>
        <taxon>Craniata</taxon>
        <taxon>Vertebrata</taxon>
        <taxon>Euteleostomi</taxon>
        <taxon>Actinopterygii</taxon>
        <taxon>Neopterygii</taxon>
        <taxon>Teleostei</taxon>
        <taxon>Clupei</taxon>
        <taxon>Clupeiformes</taxon>
        <taxon>Clupeoidei</taxon>
        <taxon>Clupeidae</taxon>
        <taxon>Clupea</taxon>
    </lineage>
</organism>
<dbReference type="PANTHER" id="PTHR11422">
    <property type="entry name" value="T-CELL SURFACE GLYCOPROTEIN CD4"/>
    <property type="match status" value="1"/>
</dbReference>
<evidence type="ECO:0000256" key="2">
    <source>
        <dbReference type="SAM" id="Phobius"/>
    </source>
</evidence>
<dbReference type="Gene3D" id="2.60.40.10">
    <property type="entry name" value="Immunoglobulins"/>
    <property type="match status" value="2"/>
</dbReference>
<reference evidence="6" key="1">
    <citation type="submission" date="2025-08" db="UniProtKB">
        <authorList>
            <consortium name="RefSeq"/>
        </authorList>
    </citation>
    <scope>IDENTIFICATION</scope>
</reference>
<evidence type="ECO:0000313" key="6">
    <source>
        <dbReference type="RefSeq" id="XP_031441487.1"/>
    </source>
</evidence>
<dbReference type="InterPro" id="IPR003599">
    <property type="entry name" value="Ig_sub"/>
</dbReference>
<dbReference type="PROSITE" id="PS50835">
    <property type="entry name" value="IG_LIKE"/>
    <property type="match status" value="1"/>
</dbReference>
<dbReference type="RefSeq" id="XP_031441487.1">
    <property type="nucleotide sequence ID" value="XM_031585627.2"/>
</dbReference>
<name>A0A6P8H1B3_CLUHA</name>
<feature type="transmembrane region" description="Helical" evidence="2">
    <location>
        <begin position="233"/>
        <end position="256"/>
    </location>
</feature>
<feature type="chain" id="PRO_5028147949" evidence="3">
    <location>
        <begin position="22"/>
        <end position="349"/>
    </location>
</feature>
<dbReference type="KEGG" id="char:116224907"/>
<dbReference type="InterPro" id="IPR007110">
    <property type="entry name" value="Ig-like_dom"/>
</dbReference>
<evidence type="ECO:0000259" key="4">
    <source>
        <dbReference type="PROSITE" id="PS50835"/>
    </source>
</evidence>
<dbReference type="InterPro" id="IPR003598">
    <property type="entry name" value="Ig_sub2"/>
</dbReference>
<dbReference type="GeneID" id="116224907"/>
<dbReference type="SUPFAM" id="SSF48726">
    <property type="entry name" value="Immunoglobulin"/>
    <property type="match status" value="2"/>
</dbReference>
<sequence length="349" mass="39563">MRDFETGWLDLLILFSVLTRGITVKRFSVPEEHFLFLHCDSNADDPNIEWTNGKGEIIALQNGAAVSYLNQNKYHISDGYLQIKELELSDAGQYFCNGHLEAEVEVLRGQVFSISEGRTLLIPCESDRKQVWSFKKEKSLRRVTIFTLFKNGTIIRERDDPQGRFVLHRRALEIVRLELEDSGRYMCNSNLVAKVTVIKAHQDQFNQTTSVVMDTIVTDSPEIPVTSPIFQKVAVVAVIGLCVLVSSVLLVSLILCQRKRTRRRKNKKNGRLTGTGHQHEETELQLQGLSTRGSPKTHRDVGQSLPADGRELHYASLGRQNWLERGRMQDNDPQVIYSTVAVAMNPTSE</sequence>
<dbReference type="InterPro" id="IPR013783">
    <property type="entry name" value="Ig-like_fold"/>
</dbReference>
<dbReference type="InterPro" id="IPR036179">
    <property type="entry name" value="Ig-like_dom_sf"/>
</dbReference>
<accession>A0A6P8H1B3</accession>
<evidence type="ECO:0000256" key="3">
    <source>
        <dbReference type="SAM" id="SignalP"/>
    </source>
</evidence>
<keyword evidence="2" id="KW-0812">Transmembrane</keyword>
<gene>
    <name evidence="6" type="primary">LOC116224907</name>
</gene>
<dbReference type="Proteomes" id="UP000515152">
    <property type="component" value="Chromosome 19"/>
</dbReference>
<dbReference type="PANTHER" id="PTHR11422:SF10">
    <property type="entry name" value="IG-LIKE DOMAIN-CONTAINING PROTEIN"/>
    <property type="match status" value="1"/>
</dbReference>
<proteinExistence type="predicted"/>
<keyword evidence="5" id="KW-1185">Reference proteome</keyword>
<feature type="signal peptide" evidence="3">
    <location>
        <begin position="1"/>
        <end position="21"/>
    </location>
</feature>
<feature type="domain" description="Ig-like" evidence="4">
    <location>
        <begin position="37"/>
        <end position="96"/>
    </location>
</feature>
<protein>
    <submittedName>
        <fullName evidence="6">Uncharacterized protein LOC116224907</fullName>
    </submittedName>
</protein>
<keyword evidence="2" id="KW-0472">Membrane</keyword>